<sequence>MEGAPASAALLNEHRGASPWIDAPEARDSAVAWSRHGIVAQGAFNEHGAHVALFGETGAGIHATPLVRLWPPPRTPAADGEFPTQLCAPTLVRYSPCGYTLLAYFPATTVAPPASGESGAAVYIPPPTFTTMTPTPTATPALAPGAALDHLSPAPTLPSAGASPALTPVPGTPHALEAVSTLPLPLTNTLVQGDQGVVCLWTRAPHAPVDRWTLHQSVPVSYDASDAACLYGAVLDVLWLGAPRLWTLEDTNLVREPACGPSTFLPRASLPLDEAQGEQACVVVTRAGQVAFLHRLELTVPTLQAFRLYSGWLARASVMPPPPTLDAEPAPERSTLARCCAVRQARLVDVPNESVVLIAYESEGTPAALSCTELQIQLDGEMSFCVVHPLPSLPLDTPTTSDAPHRPWFEWVRTASALALWVGAVEWTATQSVRTCLTEWEAQRADAVPTHDERSAPWGAPTGEAHDLMAHRWTMRCVRRTDVPHHLTAMVPPQHSLPYRHTIWATAWDAGAEAEVWGRLDVRAGQWTPFGEPLPSAWRTRTSWSISPNGVFASTRVYPSGHLACLPLPVSLDTPEDTGRLFALALLRHTMPTDVAHAARAAGPGTYAHLVATIQATARALRWGSEDGRHGPTLPQTVRLLPVVLALVSGATDSAQQRLYDRMVLLAEWAALHRVLCAARTDTTHRRFAWLATESQPSVSFAPAEAWTLAHALRRIVGWLEQSASVSVQCLVPGARAVDVPSDSLLELLAHIGACHLVHEVLAGLVVHAQWLAHVEPAAWAALALRDVRAPTPAQHAAAVRQHALVRDETAAVLSSARVDVTRVMEALAVAPYEDDALRCWDTLLGAREAHLSEAAFYLARSLLGHDALRDRSALCMQYLRVAPAA</sequence>
<dbReference type="EMBL" id="CP119894">
    <property type="protein sequence ID" value="WFD26854.1"/>
    <property type="molecule type" value="Genomic_DNA"/>
</dbReference>
<dbReference type="AlphaFoldDB" id="A0AAF0EJI2"/>
<reference evidence="1" key="1">
    <citation type="submission" date="2023-03" db="EMBL/GenBank/DDBJ databases">
        <title>Mating type loci evolution in Malassezia.</title>
        <authorList>
            <person name="Coelho M.A."/>
        </authorList>
    </citation>
    <scope>NUCLEOTIDE SEQUENCE</scope>
    <source>
        <strain evidence="1">CBS 9557</strain>
    </source>
</reference>
<name>A0AAF0EJI2_9BASI</name>
<protein>
    <submittedName>
        <fullName evidence="1">Uncharacterized protein</fullName>
    </submittedName>
</protein>
<proteinExistence type="predicted"/>
<evidence type="ECO:0000313" key="1">
    <source>
        <dbReference type="EMBL" id="WFD26854.1"/>
    </source>
</evidence>
<evidence type="ECO:0000313" key="2">
    <source>
        <dbReference type="Proteomes" id="UP001213623"/>
    </source>
</evidence>
<organism evidence="1 2">
    <name type="scientific">Malassezia nana</name>
    <dbReference type="NCBI Taxonomy" id="180528"/>
    <lineage>
        <taxon>Eukaryota</taxon>
        <taxon>Fungi</taxon>
        <taxon>Dikarya</taxon>
        <taxon>Basidiomycota</taxon>
        <taxon>Ustilaginomycotina</taxon>
        <taxon>Malasseziomycetes</taxon>
        <taxon>Malasseziales</taxon>
        <taxon>Malasseziaceae</taxon>
        <taxon>Malassezia</taxon>
    </lineage>
</organism>
<accession>A0AAF0EJI2</accession>
<gene>
    <name evidence="1" type="ORF">MNAN1_001843</name>
</gene>
<keyword evidence="2" id="KW-1185">Reference proteome</keyword>
<dbReference type="Proteomes" id="UP001213623">
    <property type="component" value="Chromosome 3"/>
</dbReference>